<dbReference type="InterPro" id="IPR017665">
    <property type="entry name" value="Guanylate_kinase"/>
</dbReference>
<dbReference type="PANTHER" id="PTHR23117:SF13">
    <property type="entry name" value="GUANYLATE KINASE"/>
    <property type="match status" value="1"/>
</dbReference>
<gene>
    <name evidence="9 11" type="primary">gmk</name>
    <name evidence="11" type="ORF">MESINF_0300</name>
</gene>
<evidence type="ECO:0000313" key="12">
    <source>
        <dbReference type="Proteomes" id="UP000250796"/>
    </source>
</evidence>
<dbReference type="InterPro" id="IPR008145">
    <property type="entry name" value="GK/Ca_channel_bsu"/>
</dbReference>
<evidence type="ECO:0000256" key="9">
    <source>
        <dbReference type="HAMAP-Rule" id="MF_00328"/>
    </source>
</evidence>
<dbReference type="FunFam" id="3.30.63.10:FF:000002">
    <property type="entry name" value="Guanylate kinase 1"/>
    <property type="match status" value="1"/>
</dbReference>
<dbReference type="AlphaFoldDB" id="A0A7Z7LCV7"/>
<evidence type="ECO:0000256" key="5">
    <source>
        <dbReference type="ARBA" id="ARBA00022741"/>
    </source>
</evidence>
<evidence type="ECO:0000256" key="6">
    <source>
        <dbReference type="ARBA" id="ARBA00022777"/>
    </source>
</evidence>
<dbReference type="InterPro" id="IPR027417">
    <property type="entry name" value="P-loop_NTPase"/>
</dbReference>
<dbReference type="SUPFAM" id="SSF52540">
    <property type="entry name" value="P-loop containing nucleoside triphosphate hydrolases"/>
    <property type="match status" value="1"/>
</dbReference>
<dbReference type="InterPro" id="IPR020590">
    <property type="entry name" value="Guanylate_kinase_CS"/>
</dbReference>
<keyword evidence="5 9" id="KW-0547">Nucleotide-binding</keyword>
<evidence type="ECO:0000256" key="3">
    <source>
        <dbReference type="ARBA" id="ARBA00016296"/>
    </source>
</evidence>
<dbReference type="NCBIfam" id="TIGR03263">
    <property type="entry name" value="guanyl_kin"/>
    <property type="match status" value="1"/>
</dbReference>
<evidence type="ECO:0000256" key="1">
    <source>
        <dbReference type="ARBA" id="ARBA00005790"/>
    </source>
</evidence>
<dbReference type="Gene3D" id="3.40.50.300">
    <property type="entry name" value="P-loop containing nucleotide triphosphate hydrolases"/>
    <property type="match status" value="1"/>
</dbReference>
<comment type="subcellular location">
    <subcellularLocation>
        <location evidence="9">Cytoplasm</location>
    </subcellularLocation>
</comment>
<dbReference type="InterPro" id="IPR008144">
    <property type="entry name" value="Guanylate_kin-like_dom"/>
</dbReference>
<evidence type="ECO:0000256" key="4">
    <source>
        <dbReference type="ARBA" id="ARBA00022679"/>
    </source>
</evidence>
<dbReference type="Pfam" id="PF00625">
    <property type="entry name" value="Guanylate_kin"/>
    <property type="match status" value="1"/>
</dbReference>
<organism evidence="11 12">
    <name type="scientific">Mesotoga infera</name>
    <dbReference type="NCBI Taxonomy" id="1236046"/>
    <lineage>
        <taxon>Bacteria</taxon>
        <taxon>Thermotogati</taxon>
        <taxon>Thermotogota</taxon>
        <taxon>Thermotogae</taxon>
        <taxon>Kosmotogales</taxon>
        <taxon>Kosmotogaceae</taxon>
        <taxon>Mesotoga</taxon>
    </lineage>
</organism>
<comment type="function">
    <text evidence="9">Essential for recycling GMP and indirectly, cGMP.</text>
</comment>
<accession>A0A7Z7LCV7</accession>
<dbReference type="GO" id="GO:0004385">
    <property type="term" value="F:GMP kinase activity"/>
    <property type="evidence" value="ECO:0007669"/>
    <property type="project" value="UniProtKB-UniRule"/>
</dbReference>
<evidence type="ECO:0000256" key="2">
    <source>
        <dbReference type="ARBA" id="ARBA00012961"/>
    </source>
</evidence>
<dbReference type="PROSITE" id="PS00856">
    <property type="entry name" value="GUANYLATE_KINASE_1"/>
    <property type="match status" value="1"/>
</dbReference>
<dbReference type="KEGG" id="minf:MESINF_0300"/>
<keyword evidence="12" id="KW-1185">Reference proteome</keyword>
<dbReference type="CDD" id="cd00071">
    <property type="entry name" value="GMPK"/>
    <property type="match status" value="1"/>
</dbReference>
<dbReference type="SMART" id="SM00072">
    <property type="entry name" value="GuKc"/>
    <property type="match status" value="1"/>
</dbReference>
<comment type="catalytic activity">
    <reaction evidence="9">
        <text>GMP + ATP = GDP + ADP</text>
        <dbReference type="Rhea" id="RHEA:20780"/>
        <dbReference type="ChEBI" id="CHEBI:30616"/>
        <dbReference type="ChEBI" id="CHEBI:58115"/>
        <dbReference type="ChEBI" id="CHEBI:58189"/>
        <dbReference type="ChEBI" id="CHEBI:456216"/>
        <dbReference type="EC" id="2.7.4.8"/>
    </reaction>
</comment>
<evidence type="ECO:0000256" key="8">
    <source>
        <dbReference type="ARBA" id="ARBA00030128"/>
    </source>
</evidence>
<dbReference type="GO" id="GO:0005524">
    <property type="term" value="F:ATP binding"/>
    <property type="evidence" value="ECO:0007669"/>
    <property type="project" value="UniProtKB-UniRule"/>
</dbReference>
<dbReference type="Proteomes" id="UP000250796">
    <property type="component" value="Chromosome MESINF"/>
</dbReference>
<evidence type="ECO:0000313" key="11">
    <source>
        <dbReference type="EMBL" id="SSC11749.1"/>
    </source>
</evidence>
<proteinExistence type="inferred from homology"/>
<protein>
    <recommendedName>
        <fullName evidence="3 9">Guanylate kinase</fullName>
        <ecNumber evidence="2 9">2.7.4.8</ecNumber>
    </recommendedName>
    <alternativeName>
        <fullName evidence="8 9">GMP kinase</fullName>
    </alternativeName>
</protein>
<dbReference type="PROSITE" id="PS50052">
    <property type="entry name" value="GUANYLATE_KINASE_2"/>
    <property type="match status" value="1"/>
</dbReference>
<name>A0A7Z7LCV7_9BACT</name>
<keyword evidence="6 9" id="KW-0418">Kinase</keyword>
<dbReference type="EC" id="2.7.4.8" evidence="2 9"/>
<evidence type="ECO:0000259" key="10">
    <source>
        <dbReference type="PROSITE" id="PS50052"/>
    </source>
</evidence>
<feature type="domain" description="Guanylate kinase-like" evidence="10">
    <location>
        <begin position="3"/>
        <end position="181"/>
    </location>
</feature>
<dbReference type="GO" id="GO:0005829">
    <property type="term" value="C:cytosol"/>
    <property type="evidence" value="ECO:0007669"/>
    <property type="project" value="TreeGrafter"/>
</dbReference>
<dbReference type="Gene3D" id="3.30.63.10">
    <property type="entry name" value="Guanylate Kinase phosphate binding domain"/>
    <property type="match status" value="1"/>
</dbReference>
<dbReference type="RefSeq" id="WP_169698192.1">
    <property type="nucleotide sequence ID" value="NZ_LS974202.1"/>
</dbReference>
<dbReference type="PANTHER" id="PTHR23117">
    <property type="entry name" value="GUANYLATE KINASE-RELATED"/>
    <property type="match status" value="1"/>
</dbReference>
<evidence type="ECO:0000256" key="7">
    <source>
        <dbReference type="ARBA" id="ARBA00022840"/>
    </source>
</evidence>
<keyword evidence="9" id="KW-0963">Cytoplasm</keyword>
<comment type="similarity">
    <text evidence="1 9">Belongs to the guanylate kinase family.</text>
</comment>
<dbReference type="EMBL" id="LS974202">
    <property type="protein sequence ID" value="SSC11749.1"/>
    <property type="molecule type" value="Genomic_DNA"/>
</dbReference>
<keyword evidence="7 9" id="KW-0067">ATP-binding</keyword>
<dbReference type="HAMAP" id="MF_00328">
    <property type="entry name" value="Guanylate_kinase"/>
    <property type="match status" value="1"/>
</dbReference>
<feature type="binding site" evidence="9">
    <location>
        <begin position="10"/>
        <end position="17"/>
    </location>
    <ligand>
        <name>ATP</name>
        <dbReference type="ChEBI" id="CHEBI:30616"/>
    </ligand>
</feature>
<sequence>MKGLVFVMSGPSGAGKTTILKEILARNDNLVFSVSYTTRKIRPGEIDGKDYFFVSEETFKSLIEGKELLEWAKVHGNYYGTSKEFVGSCTDSGRDVLLDVDIQGAISIMKSLEDAIYIFIAPPSYKELVRRLTSRGTENSESLKVRLEDAKWELEQVKHFEYIVINNNLKQSVSQFEAVITAERLRVDRIIRAKGEKFLFEESVE</sequence>
<reference evidence="11 12" key="1">
    <citation type="submission" date="2017-01" db="EMBL/GenBank/DDBJ databases">
        <authorList>
            <person name="Erauso G."/>
        </authorList>
    </citation>
    <scope>NUCLEOTIDE SEQUENCE [LARGE SCALE GENOMIC DNA]</scope>
    <source>
        <strain evidence="11">MESINF1</strain>
    </source>
</reference>
<keyword evidence="4 9" id="KW-0808">Transferase</keyword>